<keyword evidence="5" id="KW-0408">Iron</keyword>
<comment type="cofactor">
    <cofactor evidence="1">
        <name>[4Fe-4S] cluster</name>
        <dbReference type="ChEBI" id="CHEBI:49883"/>
    </cofactor>
</comment>
<dbReference type="PROSITE" id="PS51918">
    <property type="entry name" value="RADICAL_SAM"/>
    <property type="match status" value="1"/>
</dbReference>
<dbReference type="SUPFAM" id="SSF102114">
    <property type="entry name" value="Radical SAM enzymes"/>
    <property type="match status" value="1"/>
</dbReference>
<dbReference type="InterPro" id="IPR040084">
    <property type="entry name" value="GTPase_Obg"/>
</dbReference>
<keyword evidence="6" id="KW-0411">Iron-sulfur</keyword>
<sequence length="274" mass="30289">MDSRMSFGVDTAPCSNTHGRHVMGVLRLQKGVIYGPVRSRRLGKSLGINVLPSDKKVCTFDCCYCQYGRTRNPGDLPERLPAVERILEAVEAALKESRSLDAITFSGNGEPTVHPDFPAIVREVRHLRDRLAPGVPIALLSNSSLSMDERIRTAISGVELRIMKLDVGNQEMLAALNGPGQGIDLERIISGLAQIPDTIIQALFVKGSVDNRSDAELRDWLSALSRIRPMEIQIYSLDRPVPEKGLKAVDMKELESICELVKTELDLKARTYGR</sequence>
<evidence type="ECO:0000313" key="8">
    <source>
        <dbReference type="EMBL" id="TET47519.1"/>
    </source>
</evidence>
<feature type="domain" description="Radical SAM core" evidence="7">
    <location>
        <begin position="40"/>
        <end position="270"/>
    </location>
</feature>
<evidence type="ECO:0000256" key="4">
    <source>
        <dbReference type="ARBA" id="ARBA00022723"/>
    </source>
</evidence>
<dbReference type="PANTHER" id="PTHR43787">
    <property type="entry name" value="FEMO COFACTOR BIOSYNTHESIS PROTEIN NIFB-RELATED"/>
    <property type="match status" value="1"/>
</dbReference>
<dbReference type="AlphaFoldDB" id="A0A523UYN2"/>
<evidence type="ECO:0000256" key="5">
    <source>
        <dbReference type="ARBA" id="ARBA00023004"/>
    </source>
</evidence>
<accession>A0A523UYN2</accession>
<dbReference type="EMBL" id="SOJN01000018">
    <property type="protein sequence ID" value="TET47519.1"/>
    <property type="molecule type" value="Genomic_DNA"/>
</dbReference>
<evidence type="ECO:0000313" key="9">
    <source>
        <dbReference type="Proteomes" id="UP000315525"/>
    </source>
</evidence>
<dbReference type="CDD" id="cd01335">
    <property type="entry name" value="Radical_SAM"/>
    <property type="match status" value="1"/>
</dbReference>
<dbReference type="SFLD" id="SFLDG01083">
    <property type="entry name" value="Uncharacterised_Radical_SAM_Su"/>
    <property type="match status" value="1"/>
</dbReference>
<name>A0A523UYN2_UNCT6</name>
<dbReference type="GO" id="GO:0003824">
    <property type="term" value="F:catalytic activity"/>
    <property type="evidence" value="ECO:0007669"/>
    <property type="project" value="InterPro"/>
</dbReference>
<dbReference type="Proteomes" id="UP000315525">
    <property type="component" value="Unassembled WGS sequence"/>
</dbReference>
<dbReference type="GO" id="GO:0046872">
    <property type="term" value="F:metal ion binding"/>
    <property type="evidence" value="ECO:0007669"/>
    <property type="project" value="UniProtKB-KW"/>
</dbReference>
<gene>
    <name evidence="8" type="ORF">E3J62_01195</name>
</gene>
<dbReference type="PANTHER" id="PTHR43787:SF11">
    <property type="entry name" value="UPF0026 PROTEIN SLR1464"/>
    <property type="match status" value="1"/>
</dbReference>
<reference evidence="8 9" key="1">
    <citation type="submission" date="2019-03" db="EMBL/GenBank/DDBJ databases">
        <title>Metabolic potential of uncultured bacteria and archaea associated with petroleum seepage in deep-sea sediments.</title>
        <authorList>
            <person name="Dong X."/>
            <person name="Hubert C."/>
        </authorList>
    </citation>
    <scope>NUCLEOTIDE SEQUENCE [LARGE SCALE GENOMIC DNA]</scope>
    <source>
        <strain evidence="8">E44_bin18</strain>
    </source>
</reference>
<organism evidence="8 9">
    <name type="scientific">candidate division TA06 bacterium</name>
    <dbReference type="NCBI Taxonomy" id="2250710"/>
    <lineage>
        <taxon>Bacteria</taxon>
        <taxon>Bacteria division TA06</taxon>
    </lineage>
</organism>
<dbReference type="GO" id="GO:0051539">
    <property type="term" value="F:4 iron, 4 sulfur cluster binding"/>
    <property type="evidence" value="ECO:0007669"/>
    <property type="project" value="UniProtKB-KW"/>
</dbReference>
<evidence type="ECO:0000256" key="6">
    <source>
        <dbReference type="ARBA" id="ARBA00023014"/>
    </source>
</evidence>
<evidence type="ECO:0000256" key="2">
    <source>
        <dbReference type="ARBA" id="ARBA00022485"/>
    </source>
</evidence>
<evidence type="ECO:0000256" key="1">
    <source>
        <dbReference type="ARBA" id="ARBA00001966"/>
    </source>
</evidence>
<dbReference type="SFLD" id="SFLDS00029">
    <property type="entry name" value="Radical_SAM"/>
    <property type="match status" value="1"/>
</dbReference>
<dbReference type="InterPro" id="IPR058240">
    <property type="entry name" value="rSAM_sf"/>
</dbReference>
<dbReference type="InterPro" id="IPR007197">
    <property type="entry name" value="rSAM"/>
</dbReference>
<proteinExistence type="predicted"/>
<comment type="caution">
    <text evidence="8">The sequence shown here is derived from an EMBL/GenBank/DDBJ whole genome shotgun (WGS) entry which is preliminary data.</text>
</comment>
<keyword evidence="2" id="KW-0004">4Fe-4S</keyword>
<dbReference type="InterPro" id="IPR013785">
    <property type="entry name" value="Aldolase_TIM"/>
</dbReference>
<keyword evidence="4" id="KW-0479">Metal-binding</keyword>
<dbReference type="Gene3D" id="3.20.20.70">
    <property type="entry name" value="Aldolase class I"/>
    <property type="match status" value="1"/>
</dbReference>
<dbReference type="Pfam" id="PF04055">
    <property type="entry name" value="Radical_SAM"/>
    <property type="match status" value="1"/>
</dbReference>
<protein>
    <submittedName>
        <fullName evidence="8">Radical SAM protein</fullName>
    </submittedName>
</protein>
<evidence type="ECO:0000259" key="7">
    <source>
        <dbReference type="PROSITE" id="PS51918"/>
    </source>
</evidence>
<keyword evidence="3" id="KW-0949">S-adenosyl-L-methionine</keyword>
<evidence type="ECO:0000256" key="3">
    <source>
        <dbReference type="ARBA" id="ARBA00022691"/>
    </source>
</evidence>